<dbReference type="EMBL" id="QRQO01000020">
    <property type="protein sequence ID" value="RHN13057.1"/>
    <property type="molecule type" value="Genomic_DNA"/>
</dbReference>
<reference evidence="2 3" key="1">
    <citation type="submission" date="2018-08" db="EMBL/GenBank/DDBJ databases">
        <title>A genome reference for cultivated species of the human gut microbiota.</title>
        <authorList>
            <person name="Zou Y."/>
            <person name="Xue W."/>
            <person name="Luo G."/>
        </authorList>
    </citation>
    <scope>NUCLEOTIDE SEQUENCE [LARGE SCALE GENOMIC DNA]</scope>
    <source>
        <strain evidence="2 3">AF31-17AC</strain>
    </source>
</reference>
<dbReference type="AlphaFoldDB" id="A0A415U4S5"/>
<evidence type="ECO:0000259" key="1">
    <source>
        <dbReference type="Pfam" id="PF21757"/>
    </source>
</evidence>
<comment type="caution">
    <text evidence="2">The sequence shown here is derived from an EMBL/GenBank/DDBJ whole genome shotgun (WGS) entry which is preliminary data.</text>
</comment>
<protein>
    <recommendedName>
        <fullName evidence="1">DUF6870 domain-containing protein</fullName>
    </recommendedName>
</protein>
<evidence type="ECO:0000313" key="3">
    <source>
        <dbReference type="Proteomes" id="UP000283700"/>
    </source>
</evidence>
<evidence type="ECO:0000313" key="2">
    <source>
        <dbReference type="EMBL" id="RHN13057.1"/>
    </source>
</evidence>
<organism evidence="2 3">
    <name type="scientific">Anaerobutyricum hallii</name>
    <dbReference type="NCBI Taxonomy" id="39488"/>
    <lineage>
        <taxon>Bacteria</taxon>
        <taxon>Bacillati</taxon>
        <taxon>Bacillota</taxon>
        <taxon>Clostridia</taxon>
        <taxon>Lachnospirales</taxon>
        <taxon>Lachnospiraceae</taxon>
        <taxon>Anaerobutyricum</taxon>
    </lineage>
</organism>
<accession>A0A415U4S5</accession>
<dbReference type="Pfam" id="PF21757">
    <property type="entry name" value="DUF6870"/>
    <property type="match status" value="1"/>
</dbReference>
<sequence length="90" mass="10324">MDNRKMPTIEELQEMAAVDIRNVDKSTLVDLDDVEIHTELPLEERIADYIRQVKNPYCHISNGMIVKISFAGQDTLEACLSRCISPEKKF</sequence>
<proteinExistence type="predicted"/>
<dbReference type="InterPro" id="IPR049222">
    <property type="entry name" value="DUF6870"/>
</dbReference>
<dbReference type="RefSeq" id="WP_118486049.1">
    <property type="nucleotide sequence ID" value="NZ_CAJLIF010000001.1"/>
</dbReference>
<gene>
    <name evidence="2" type="ORF">DWZ29_08370</name>
</gene>
<feature type="domain" description="DUF6870" evidence="1">
    <location>
        <begin position="15"/>
        <end position="83"/>
    </location>
</feature>
<dbReference type="Proteomes" id="UP000283700">
    <property type="component" value="Unassembled WGS sequence"/>
</dbReference>
<name>A0A415U4S5_9FIRM</name>